<dbReference type="NCBIfam" id="TIGR02727">
    <property type="entry name" value="MTHFS_bact"/>
    <property type="match status" value="1"/>
</dbReference>
<protein>
    <recommendedName>
        <fullName evidence="4">5-formyltetrahydrofolate cyclo-ligase</fullName>
        <ecNumber evidence="4">6.3.3.2</ecNumber>
    </recommendedName>
</protein>
<comment type="similarity">
    <text evidence="1 4">Belongs to the 5-formyltetrahydrofolate cyclo-ligase family.</text>
</comment>
<sequence>MEKKLLRKKYRQQRLEMSLQEVEDCSIQIANQLLTLDIWDFKMYHLFLSIEKYKEVQTEFLLHILQGKDKNVVISKSNFKDYSLNHFLLTDDTRIIINKWGIPEPDDTGILIDEKQLDVVFVPLLVSDLKGNRVGYGKGFYDRFLKNCRPTTLKIGLSFVKPLNFEIETNPNDIPLDMLVCPNQIYDFRG</sequence>
<evidence type="ECO:0000313" key="5">
    <source>
        <dbReference type="EMBL" id="MBF4982827.1"/>
    </source>
</evidence>
<name>A0ABS0A2N6_9FLAO</name>
<reference evidence="5 6" key="1">
    <citation type="submission" date="2020-11" db="EMBL/GenBank/DDBJ databases">
        <title>P. mediterranea TC4 genome.</title>
        <authorList>
            <person name="Molmeret M."/>
        </authorList>
    </citation>
    <scope>NUCLEOTIDE SEQUENCE [LARGE SCALE GENOMIC DNA]</scope>
    <source>
        <strain evidence="5 6">TC4</strain>
    </source>
</reference>
<dbReference type="PANTHER" id="PTHR23407:SF1">
    <property type="entry name" value="5-FORMYLTETRAHYDROFOLATE CYCLO-LIGASE"/>
    <property type="match status" value="1"/>
</dbReference>
<comment type="caution">
    <text evidence="5">The sequence shown here is derived from an EMBL/GenBank/DDBJ whole genome shotgun (WGS) entry which is preliminary data.</text>
</comment>
<keyword evidence="5" id="KW-0436">Ligase</keyword>
<dbReference type="Proteomes" id="UP001194729">
    <property type="component" value="Unassembled WGS sequence"/>
</dbReference>
<accession>A0ABS0A2N6</accession>
<dbReference type="EMBL" id="JADKYU010000009">
    <property type="protein sequence ID" value="MBF4982827.1"/>
    <property type="molecule type" value="Genomic_DNA"/>
</dbReference>
<keyword evidence="3 4" id="KW-0067">ATP-binding</keyword>
<keyword evidence="4" id="KW-0479">Metal-binding</keyword>
<keyword evidence="6" id="KW-1185">Reference proteome</keyword>
<dbReference type="Pfam" id="PF01812">
    <property type="entry name" value="5-FTHF_cyc-lig"/>
    <property type="match status" value="1"/>
</dbReference>
<gene>
    <name evidence="5" type="ORF">FNJ87_00210</name>
</gene>
<proteinExistence type="inferred from homology"/>
<dbReference type="EC" id="6.3.3.2" evidence="4"/>
<keyword evidence="4" id="KW-0460">Magnesium</keyword>
<evidence type="ECO:0000256" key="2">
    <source>
        <dbReference type="ARBA" id="ARBA00022741"/>
    </source>
</evidence>
<organism evidence="5 6">
    <name type="scientific">Nonlabens mediterrranea</name>
    <dbReference type="NCBI Taxonomy" id="1419947"/>
    <lineage>
        <taxon>Bacteria</taxon>
        <taxon>Pseudomonadati</taxon>
        <taxon>Bacteroidota</taxon>
        <taxon>Flavobacteriia</taxon>
        <taxon>Flavobacteriales</taxon>
        <taxon>Flavobacteriaceae</taxon>
        <taxon>Nonlabens</taxon>
    </lineage>
</organism>
<dbReference type="InterPro" id="IPR002698">
    <property type="entry name" value="FTHF_cligase"/>
</dbReference>
<dbReference type="InterPro" id="IPR037171">
    <property type="entry name" value="NagB/RpiA_transferase-like"/>
</dbReference>
<evidence type="ECO:0000256" key="1">
    <source>
        <dbReference type="ARBA" id="ARBA00010638"/>
    </source>
</evidence>
<dbReference type="GO" id="GO:0030272">
    <property type="term" value="F:5-formyltetrahydrofolate cyclo-ligase activity"/>
    <property type="evidence" value="ECO:0007669"/>
    <property type="project" value="UniProtKB-EC"/>
</dbReference>
<evidence type="ECO:0000313" key="6">
    <source>
        <dbReference type="Proteomes" id="UP001194729"/>
    </source>
</evidence>
<dbReference type="InterPro" id="IPR024185">
    <property type="entry name" value="FTHF_cligase-like_sf"/>
</dbReference>
<keyword evidence="2 4" id="KW-0547">Nucleotide-binding</keyword>
<dbReference type="PANTHER" id="PTHR23407">
    <property type="entry name" value="ATPASE INHIBITOR/5-FORMYLTETRAHYDROFOLATE CYCLO-LIGASE"/>
    <property type="match status" value="1"/>
</dbReference>
<dbReference type="SUPFAM" id="SSF100950">
    <property type="entry name" value="NagB/RpiA/CoA transferase-like"/>
    <property type="match status" value="1"/>
</dbReference>
<dbReference type="PIRSF" id="PIRSF006806">
    <property type="entry name" value="FTHF_cligase"/>
    <property type="match status" value="1"/>
</dbReference>
<comment type="cofactor">
    <cofactor evidence="4">
        <name>Mg(2+)</name>
        <dbReference type="ChEBI" id="CHEBI:18420"/>
    </cofactor>
</comment>
<evidence type="ECO:0000256" key="4">
    <source>
        <dbReference type="RuleBase" id="RU361279"/>
    </source>
</evidence>
<comment type="catalytic activity">
    <reaction evidence="4">
        <text>(6S)-5-formyl-5,6,7,8-tetrahydrofolate + ATP = (6R)-5,10-methenyltetrahydrofolate + ADP + phosphate</text>
        <dbReference type="Rhea" id="RHEA:10488"/>
        <dbReference type="ChEBI" id="CHEBI:30616"/>
        <dbReference type="ChEBI" id="CHEBI:43474"/>
        <dbReference type="ChEBI" id="CHEBI:57455"/>
        <dbReference type="ChEBI" id="CHEBI:57457"/>
        <dbReference type="ChEBI" id="CHEBI:456216"/>
        <dbReference type="EC" id="6.3.3.2"/>
    </reaction>
</comment>
<evidence type="ECO:0000256" key="3">
    <source>
        <dbReference type="ARBA" id="ARBA00022840"/>
    </source>
</evidence>
<dbReference type="Gene3D" id="3.40.50.10420">
    <property type="entry name" value="NagB/RpiA/CoA transferase-like"/>
    <property type="match status" value="1"/>
</dbReference>